<dbReference type="InterPro" id="IPR045242">
    <property type="entry name" value="Syntaxin"/>
</dbReference>
<evidence type="ECO:0000256" key="2">
    <source>
        <dbReference type="ARBA" id="ARBA00022927"/>
    </source>
</evidence>
<evidence type="ECO:0000256" key="4">
    <source>
        <dbReference type="SAM" id="Phobius"/>
    </source>
</evidence>
<feature type="compositionally biased region" description="Low complexity" evidence="3">
    <location>
        <begin position="147"/>
        <end position="156"/>
    </location>
</feature>
<evidence type="ECO:0000313" key="6">
    <source>
        <dbReference type="EMBL" id="QDZ18918.1"/>
    </source>
</evidence>
<keyword evidence="4" id="KW-0472">Membrane</keyword>
<dbReference type="Gene3D" id="1.20.5.110">
    <property type="match status" value="1"/>
</dbReference>
<dbReference type="STRING" id="1764295.A0A5B8ME67"/>
<dbReference type="PROSITE" id="PS50192">
    <property type="entry name" value="T_SNARE"/>
    <property type="match status" value="1"/>
</dbReference>
<dbReference type="EMBL" id="CP031035">
    <property type="protein sequence ID" value="QDZ18918.1"/>
    <property type="molecule type" value="Genomic_DNA"/>
</dbReference>
<dbReference type="CDD" id="cd15840">
    <property type="entry name" value="SNARE_Qa"/>
    <property type="match status" value="1"/>
</dbReference>
<dbReference type="Proteomes" id="UP000316726">
    <property type="component" value="Chromosome 2"/>
</dbReference>
<dbReference type="GO" id="GO:0031201">
    <property type="term" value="C:SNARE complex"/>
    <property type="evidence" value="ECO:0007669"/>
    <property type="project" value="TreeGrafter"/>
</dbReference>
<accession>A0A5B8ME67</accession>
<dbReference type="Gene3D" id="1.20.58.70">
    <property type="match status" value="1"/>
</dbReference>
<dbReference type="PROSITE" id="PS00914">
    <property type="entry name" value="SYNTAXIN"/>
    <property type="match status" value="1"/>
</dbReference>
<organism evidence="6 7">
    <name type="scientific">Chloropicon primus</name>
    <dbReference type="NCBI Taxonomy" id="1764295"/>
    <lineage>
        <taxon>Eukaryota</taxon>
        <taxon>Viridiplantae</taxon>
        <taxon>Chlorophyta</taxon>
        <taxon>Chloropicophyceae</taxon>
        <taxon>Chloropicales</taxon>
        <taxon>Chloropicaceae</taxon>
        <taxon>Chloropicon</taxon>
    </lineage>
</organism>
<dbReference type="OrthoDB" id="364348at2759"/>
<name>A0A5B8ME67_9CHLO</name>
<feature type="compositionally biased region" description="Low complexity" evidence="3">
    <location>
        <begin position="21"/>
        <end position="32"/>
    </location>
</feature>
<feature type="compositionally biased region" description="Basic and acidic residues" evidence="3">
    <location>
        <begin position="157"/>
        <end position="166"/>
    </location>
</feature>
<evidence type="ECO:0000259" key="5">
    <source>
        <dbReference type="PROSITE" id="PS50192"/>
    </source>
</evidence>
<keyword evidence="2" id="KW-0813">Transport</keyword>
<evidence type="ECO:0000313" key="7">
    <source>
        <dbReference type="Proteomes" id="UP000316726"/>
    </source>
</evidence>
<feature type="domain" description="T-SNARE coiled-coil homology" evidence="5">
    <location>
        <begin position="182"/>
        <end position="244"/>
    </location>
</feature>
<keyword evidence="4" id="KW-0812">Transmembrane</keyword>
<feature type="region of interest" description="Disordered" evidence="3">
    <location>
        <begin position="1"/>
        <end position="32"/>
    </location>
</feature>
<proteinExistence type="inferred from homology"/>
<sequence length="274" mass="30280">MSFLDVASNRPGGYNQMTERVGAGSANNSGGQQGLQGQVFQFTTSVTKFQKQVALLGTRRDTQEQRLKINALGKNIKELAKEISESLKSGGTASANTSPKLIQDFQQVLKEFQKVYRVCLEKMSTTMPQNEASPRGGRRRQKNSGHQGLDLLGDQGRSQEDSLEAERMESQLLLDNQIDHHDVLIAEREEGIREIQGQIAEVGEIFQDLAVLVHEQGDMVNDIESNIVSSHGHTTQARTELVKAASHQKSARNRMCMIAVILVVLLIVLVLSMQ</sequence>
<keyword evidence="2" id="KW-0653">Protein transport</keyword>
<dbReference type="GO" id="GO:0006886">
    <property type="term" value="P:intracellular protein transport"/>
    <property type="evidence" value="ECO:0007669"/>
    <property type="project" value="InterPro"/>
</dbReference>
<dbReference type="PANTHER" id="PTHR19957">
    <property type="entry name" value="SYNTAXIN"/>
    <property type="match status" value="1"/>
</dbReference>
<feature type="transmembrane region" description="Helical" evidence="4">
    <location>
        <begin position="255"/>
        <end position="273"/>
    </location>
</feature>
<dbReference type="InterPro" id="IPR010989">
    <property type="entry name" value="SNARE"/>
</dbReference>
<feature type="region of interest" description="Disordered" evidence="3">
    <location>
        <begin position="125"/>
        <end position="166"/>
    </location>
</feature>
<dbReference type="GO" id="GO:0006906">
    <property type="term" value="P:vesicle fusion"/>
    <property type="evidence" value="ECO:0007669"/>
    <property type="project" value="TreeGrafter"/>
</dbReference>
<evidence type="ECO:0000256" key="3">
    <source>
        <dbReference type="SAM" id="MobiDB-lite"/>
    </source>
</evidence>
<dbReference type="Pfam" id="PF14523">
    <property type="entry name" value="Syntaxin_2"/>
    <property type="match status" value="1"/>
</dbReference>
<keyword evidence="4" id="KW-1133">Transmembrane helix</keyword>
<dbReference type="SUPFAM" id="SSF47661">
    <property type="entry name" value="t-snare proteins"/>
    <property type="match status" value="1"/>
</dbReference>
<dbReference type="PANTHER" id="PTHR19957:SF38">
    <property type="entry name" value="LD27581P"/>
    <property type="match status" value="1"/>
</dbReference>
<evidence type="ECO:0000256" key="1">
    <source>
        <dbReference type="ARBA" id="ARBA00009063"/>
    </source>
</evidence>
<dbReference type="GO" id="GO:0048278">
    <property type="term" value="P:vesicle docking"/>
    <property type="evidence" value="ECO:0007669"/>
    <property type="project" value="TreeGrafter"/>
</dbReference>
<dbReference type="AlphaFoldDB" id="A0A5B8ME67"/>
<dbReference type="SMART" id="SM00397">
    <property type="entry name" value="t_SNARE"/>
    <property type="match status" value="1"/>
</dbReference>
<dbReference type="InterPro" id="IPR006011">
    <property type="entry name" value="Syntaxin_N"/>
</dbReference>
<comment type="similarity">
    <text evidence="1">Belongs to the syntaxin family.</text>
</comment>
<protein>
    <submittedName>
        <fullName evidence="6">Syntaxin</fullName>
    </submittedName>
</protein>
<dbReference type="GO" id="GO:0012505">
    <property type="term" value="C:endomembrane system"/>
    <property type="evidence" value="ECO:0007669"/>
    <property type="project" value="TreeGrafter"/>
</dbReference>
<dbReference type="GO" id="GO:0005484">
    <property type="term" value="F:SNAP receptor activity"/>
    <property type="evidence" value="ECO:0007669"/>
    <property type="project" value="InterPro"/>
</dbReference>
<gene>
    <name evidence="6" type="ORF">A3770_02p14360</name>
</gene>
<dbReference type="InterPro" id="IPR006012">
    <property type="entry name" value="Syntaxin/epimorphin_CS"/>
</dbReference>
<reference evidence="6 7" key="1">
    <citation type="submission" date="2018-07" db="EMBL/GenBank/DDBJ databases">
        <title>The complete nuclear genome of the prasinophyte Chloropicon primus (CCMP1205).</title>
        <authorList>
            <person name="Pombert J.-F."/>
            <person name="Otis C."/>
            <person name="Turmel M."/>
            <person name="Lemieux C."/>
        </authorList>
    </citation>
    <scope>NUCLEOTIDE SEQUENCE [LARGE SCALE GENOMIC DNA]</scope>
    <source>
        <strain evidence="6 7">CCMP1205</strain>
    </source>
</reference>
<keyword evidence="7" id="KW-1185">Reference proteome</keyword>
<dbReference type="GO" id="GO:0000149">
    <property type="term" value="F:SNARE binding"/>
    <property type="evidence" value="ECO:0007669"/>
    <property type="project" value="TreeGrafter"/>
</dbReference>
<dbReference type="Pfam" id="PF05739">
    <property type="entry name" value="SNARE"/>
    <property type="match status" value="1"/>
</dbReference>
<dbReference type="InterPro" id="IPR000727">
    <property type="entry name" value="T_SNARE_dom"/>
</dbReference>